<reference evidence="2" key="1">
    <citation type="submission" date="2012-08" db="EMBL/GenBank/DDBJ databases">
        <title>Genome analysis of Colletotrichum orbiculare and Colletotrichum fructicola.</title>
        <authorList>
            <person name="Gan P.H.P."/>
            <person name="Ikeda K."/>
            <person name="Irieda H."/>
            <person name="Narusaka M."/>
            <person name="O'Connell R.J."/>
            <person name="Narusaka Y."/>
            <person name="Takano Y."/>
            <person name="Kubo Y."/>
            <person name="Shirasu K."/>
        </authorList>
    </citation>
    <scope>NUCLEOTIDE SEQUENCE</scope>
    <source>
        <strain evidence="2">Nara gc5</strain>
    </source>
</reference>
<organism evidence="2">
    <name type="scientific">Colletotrichum fructicola (strain Nara gc5)</name>
    <name type="common">Anthracnose fungus</name>
    <name type="synonym">Colletotrichum gloeosporioides (strain Nara gc5)</name>
    <dbReference type="NCBI Taxonomy" id="1213859"/>
    <lineage>
        <taxon>Eukaryota</taxon>
        <taxon>Fungi</taxon>
        <taxon>Dikarya</taxon>
        <taxon>Ascomycota</taxon>
        <taxon>Pezizomycotina</taxon>
        <taxon>Sordariomycetes</taxon>
        <taxon>Hypocreomycetidae</taxon>
        <taxon>Glomerellales</taxon>
        <taxon>Glomerellaceae</taxon>
        <taxon>Colletotrichum</taxon>
        <taxon>Colletotrichum gloeosporioides species complex</taxon>
    </lineage>
</organism>
<accession>L2FBS4</accession>
<proteinExistence type="predicted"/>
<feature type="non-terminal residue" evidence="2">
    <location>
        <position position="1"/>
    </location>
</feature>
<name>L2FBS4_COLFN</name>
<feature type="region of interest" description="Disordered" evidence="1">
    <location>
        <begin position="1"/>
        <end position="65"/>
    </location>
</feature>
<dbReference type="EMBL" id="KB021386">
    <property type="protein sequence ID" value="ELA23491.1"/>
    <property type="molecule type" value="Genomic_DNA"/>
</dbReference>
<protein>
    <submittedName>
        <fullName evidence="2">Uncharacterized protein</fullName>
    </submittedName>
</protein>
<feature type="compositionally biased region" description="Basic and acidic residues" evidence="1">
    <location>
        <begin position="13"/>
        <end position="30"/>
    </location>
</feature>
<evidence type="ECO:0000313" key="2">
    <source>
        <dbReference type="EMBL" id="ELA23491.1"/>
    </source>
</evidence>
<gene>
    <name evidence="2" type="ORF">CGGC5_14775</name>
</gene>
<dbReference type="HOGENOM" id="CLU_2855806_0_0_1"/>
<dbReference type="AlphaFoldDB" id="L2FBS4"/>
<evidence type="ECO:0000256" key="1">
    <source>
        <dbReference type="SAM" id="MobiDB-lite"/>
    </source>
</evidence>
<sequence length="65" mass="7486">QRQQQLIAELEEETRQESQRKAKKAKENQKRKDKAALNVRSGRPLAGGGSRRSRRNGQLWETGEL</sequence>